<dbReference type="SUPFAM" id="SSF55729">
    <property type="entry name" value="Acyl-CoA N-acyltransferases (Nat)"/>
    <property type="match status" value="1"/>
</dbReference>
<protein>
    <submittedName>
        <fullName evidence="4">GNAT family N-acetyltransferase</fullName>
    </submittedName>
</protein>
<dbReference type="CDD" id="cd04301">
    <property type="entry name" value="NAT_SF"/>
    <property type="match status" value="1"/>
</dbReference>
<dbReference type="PANTHER" id="PTHR43877:SF2">
    <property type="entry name" value="AMINOALKYLPHOSPHONATE N-ACETYLTRANSFERASE-RELATED"/>
    <property type="match status" value="1"/>
</dbReference>
<name>A0ABY2QEW6_9SPHN</name>
<keyword evidence="5" id="KW-1185">Reference proteome</keyword>
<dbReference type="PANTHER" id="PTHR43877">
    <property type="entry name" value="AMINOALKYLPHOSPHONATE N-ACETYLTRANSFERASE-RELATED-RELATED"/>
    <property type="match status" value="1"/>
</dbReference>
<sequence>MMSQASSLTIRRFAESDVPAALAIQAVCFPAFLLEDEAAFGSRVRLASSCCFVAMQGDTMAGYVLAHGWPEGSPPPVGAVLAEPPQVDVLFIHDMAVSPDARGLSAGRALMEAAFMCAAGQGIGRAELIAVGGAATYWRTLGFTEAATSDALAAKVAGYGADATWMTGAIPLD</sequence>
<evidence type="ECO:0000256" key="2">
    <source>
        <dbReference type="ARBA" id="ARBA00023315"/>
    </source>
</evidence>
<dbReference type="InterPro" id="IPR000182">
    <property type="entry name" value="GNAT_dom"/>
</dbReference>
<evidence type="ECO:0000313" key="5">
    <source>
        <dbReference type="Proteomes" id="UP000308038"/>
    </source>
</evidence>
<dbReference type="Proteomes" id="UP000308038">
    <property type="component" value="Unassembled WGS sequence"/>
</dbReference>
<dbReference type="Pfam" id="PF00583">
    <property type="entry name" value="Acetyltransf_1"/>
    <property type="match status" value="1"/>
</dbReference>
<dbReference type="EMBL" id="SSTI01000010">
    <property type="protein sequence ID" value="THG38632.1"/>
    <property type="molecule type" value="Genomic_DNA"/>
</dbReference>
<feature type="domain" description="N-acetyltransferase" evidence="3">
    <location>
        <begin position="8"/>
        <end position="171"/>
    </location>
</feature>
<dbReference type="InterPro" id="IPR050832">
    <property type="entry name" value="Bact_Acetyltransf"/>
</dbReference>
<keyword evidence="1" id="KW-0808">Transferase</keyword>
<organism evidence="4 5">
    <name type="scientific">Sphingomonas olei</name>
    <dbReference type="NCBI Taxonomy" id="1886787"/>
    <lineage>
        <taxon>Bacteria</taxon>
        <taxon>Pseudomonadati</taxon>
        <taxon>Pseudomonadota</taxon>
        <taxon>Alphaproteobacteria</taxon>
        <taxon>Sphingomonadales</taxon>
        <taxon>Sphingomonadaceae</taxon>
        <taxon>Sphingomonas</taxon>
    </lineage>
</organism>
<comment type="caution">
    <text evidence="4">The sequence shown here is derived from an EMBL/GenBank/DDBJ whole genome shotgun (WGS) entry which is preliminary data.</text>
</comment>
<reference evidence="4 5" key="1">
    <citation type="submission" date="2019-04" db="EMBL/GenBank/DDBJ databases">
        <title>Microbes associate with the intestines of laboratory mice.</title>
        <authorList>
            <person name="Navarre W."/>
            <person name="Wong E."/>
            <person name="Huang K.C."/>
            <person name="Tropini C."/>
            <person name="Ng K."/>
            <person name="Yu B."/>
        </authorList>
    </citation>
    <scope>NUCLEOTIDE SEQUENCE [LARGE SCALE GENOMIC DNA]</scope>
    <source>
        <strain evidence="4 5">NM83_B4-11</strain>
    </source>
</reference>
<dbReference type="PROSITE" id="PS51186">
    <property type="entry name" value="GNAT"/>
    <property type="match status" value="1"/>
</dbReference>
<dbReference type="InterPro" id="IPR016181">
    <property type="entry name" value="Acyl_CoA_acyltransferase"/>
</dbReference>
<accession>A0ABY2QEW6</accession>
<evidence type="ECO:0000256" key="1">
    <source>
        <dbReference type="ARBA" id="ARBA00022679"/>
    </source>
</evidence>
<keyword evidence="2" id="KW-0012">Acyltransferase</keyword>
<proteinExistence type="predicted"/>
<gene>
    <name evidence="4" type="ORF">E5988_13675</name>
</gene>
<evidence type="ECO:0000259" key="3">
    <source>
        <dbReference type="PROSITE" id="PS51186"/>
    </source>
</evidence>
<evidence type="ECO:0000313" key="4">
    <source>
        <dbReference type="EMBL" id="THG38632.1"/>
    </source>
</evidence>
<dbReference type="Gene3D" id="3.40.630.30">
    <property type="match status" value="1"/>
</dbReference>